<dbReference type="SMART" id="SM00855">
    <property type="entry name" value="PGAM"/>
    <property type="match status" value="1"/>
</dbReference>
<organism evidence="2 3">
    <name type="scientific">Euzebyella marina</name>
    <dbReference type="NCBI Taxonomy" id="1761453"/>
    <lineage>
        <taxon>Bacteria</taxon>
        <taxon>Pseudomonadati</taxon>
        <taxon>Bacteroidota</taxon>
        <taxon>Flavobacteriia</taxon>
        <taxon>Flavobacteriales</taxon>
        <taxon>Flavobacteriaceae</taxon>
        <taxon>Euzebyella</taxon>
    </lineage>
</organism>
<dbReference type="OrthoDB" id="9810154at2"/>
<proteinExistence type="predicted"/>
<dbReference type="PANTHER" id="PTHR47623:SF1">
    <property type="entry name" value="OS09G0287300 PROTEIN"/>
    <property type="match status" value="1"/>
</dbReference>
<dbReference type="CDD" id="cd07040">
    <property type="entry name" value="HP"/>
    <property type="match status" value="1"/>
</dbReference>
<dbReference type="RefSeq" id="WP_121850647.1">
    <property type="nucleotide sequence ID" value="NZ_CP032050.1"/>
</dbReference>
<evidence type="ECO:0000256" key="1">
    <source>
        <dbReference type="PIRSR" id="PIRSR613078-2"/>
    </source>
</evidence>
<dbReference type="KEGG" id="emar:D1013_07155"/>
<evidence type="ECO:0000313" key="2">
    <source>
        <dbReference type="EMBL" id="AYN69656.1"/>
    </source>
</evidence>
<sequence>MKNLILVRHGKSSWDYSVSDKDRPLKERGINDALLVSEAFYKKKVDIDAVFSSPANRALHTCMIFLRQLKFPFSDFRVEKNLYDFSGDSDLEFIKSLDDNLSTIMVFGHNHAFTHLANSLGNSYIDNVPTSGLVHLQFDVAQWKSISKGTTIQTIFPKDYR</sequence>
<dbReference type="PANTHER" id="PTHR47623">
    <property type="entry name" value="OS09G0287300 PROTEIN"/>
    <property type="match status" value="1"/>
</dbReference>
<dbReference type="AlphaFoldDB" id="A0A3G2LBL4"/>
<dbReference type="SUPFAM" id="SSF53254">
    <property type="entry name" value="Phosphoglycerate mutase-like"/>
    <property type="match status" value="1"/>
</dbReference>
<keyword evidence="3" id="KW-1185">Reference proteome</keyword>
<reference evidence="2 3" key="1">
    <citation type="submission" date="2018-08" db="EMBL/GenBank/DDBJ databases">
        <title>The reduced genetic potential of extracellular carbohydrate catabolism in Euzebyella marina RN62, a Flavobacteriia bacterium isolated from the hadal water.</title>
        <authorList>
            <person name="Xue C."/>
        </authorList>
    </citation>
    <scope>NUCLEOTIDE SEQUENCE [LARGE SCALE GENOMIC DNA]</scope>
    <source>
        <strain evidence="2 3">RN62</strain>
    </source>
</reference>
<accession>A0A3G2LBL4</accession>
<dbReference type="Pfam" id="PF00300">
    <property type="entry name" value="His_Phos_1"/>
    <property type="match status" value="1"/>
</dbReference>
<dbReference type="Proteomes" id="UP000276309">
    <property type="component" value="Chromosome"/>
</dbReference>
<name>A0A3G2LBL4_9FLAO</name>
<dbReference type="InterPro" id="IPR029033">
    <property type="entry name" value="His_PPase_superfam"/>
</dbReference>
<evidence type="ECO:0000313" key="3">
    <source>
        <dbReference type="Proteomes" id="UP000276309"/>
    </source>
</evidence>
<dbReference type="EMBL" id="CP032050">
    <property type="protein sequence ID" value="AYN69656.1"/>
    <property type="molecule type" value="Genomic_DNA"/>
</dbReference>
<dbReference type="InterPro" id="IPR013078">
    <property type="entry name" value="His_Pase_superF_clade-1"/>
</dbReference>
<protein>
    <submittedName>
        <fullName evidence="2">Histidine phosphatase family protein</fullName>
    </submittedName>
</protein>
<gene>
    <name evidence="2" type="ORF">D1013_07155</name>
</gene>
<feature type="binding site" evidence="1">
    <location>
        <position position="57"/>
    </location>
    <ligand>
        <name>substrate</name>
    </ligand>
</feature>
<dbReference type="Gene3D" id="3.40.50.1240">
    <property type="entry name" value="Phosphoglycerate mutase-like"/>
    <property type="match status" value="1"/>
</dbReference>